<evidence type="ECO:0000256" key="1">
    <source>
        <dbReference type="SAM" id="SignalP"/>
    </source>
</evidence>
<accession>A0ABP8NH97</accession>
<dbReference type="Proteomes" id="UP001500067">
    <property type="component" value="Unassembled WGS sequence"/>
</dbReference>
<dbReference type="InterPro" id="IPR046232">
    <property type="entry name" value="DUF6265"/>
</dbReference>
<proteinExistence type="predicted"/>
<dbReference type="PROSITE" id="PS51257">
    <property type="entry name" value="PROKAR_LIPOPROTEIN"/>
    <property type="match status" value="1"/>
</dbReference>
<gene>
    <name evidence="3" type="ORF">GCM10023093_18540</name>
</gene>
<name>A0ABP8NH97_9BACT</name>
<dbReference type="Pfam" id="PF19780">
    <property type="entry name" value="DUF6265"/>
    <property type="match status" value="1"/>
</dbReference>
<protein>
    <recommendedName>
        <fullName evidence="2">DUF6265 domain-containing protein</fullName>
    </recommendedName>
</protein>
<sequence>MKMNIFSRAIAAVSVMGMMACGSSAEQQPTTATDSVQADAPPAAASLKDLQWLNGWWQKVTPDGIVFEIWSAAGETMAGKSGFIKGKDTMLAETMVLEMRGADIYYIPTVKDQNNGQPVPFRLTTAAADSFVFENPEHDFPSKIVYRKTSETALIATISGKIQGKDQAESFELAKTQ</sequence>
<feature type="chain" id="PRO_5047441941" description="DUF6265 domain-containing protein" evidence="1">
    <location>
        <begin position="26"/>
        <end position="177"/>
    </location>
</feature>
<evidence type="ECO:0000259" key="2">
    <source>
        <dbReference type="Pfam" id="PF19780"/>
    </source>
</evidence>
<evidence type="ECO:0000313" key="3">
    <source>
        <dbReference type="EMBL" id="GAA4465779.1"/>
    </source>
</evidence>
<dbReference type="RefSeq" id="WP_345082039.1">
    <property type="nucleotide sequence ID" value="NZ_BAABFA010000011.1"/>
</dbReference>
<feature type="domain" description="DUF6265" evidence="2">
    <location>
        <begin position="51"/>
        <end position="159"/>
    </location>
</feature>
<dbReference type="EMBL" id="BAABFA010000011">
    <property type="protein sequence ID" value="GAA4465779.1"/>
    <property type="molecule type" value="Genomic_DNA"/>
</dbReference>
<keyword evidence="1" id="KW-0732">Signal</keyword>
<evidence type="ECO:0000313" key="4">
    <source>
        <dbReference type="Proteomes" id="UP001500067"/>
    </source>
</evidence>
<keyword evidence="4" id="KW-1185">Reference proteome</keyword>
<reference evidence="4" key="1">
    <citation type="journal article" date="2019" name="Int. J. Syst. Evol. Microbiol.">
        <title>The Global Catalogue of Microorganisms (GCM) 10K type strain sequencing project: providing services to taxonomists for standard genome sequencing and annotation.</title>
        <authorList>
            <consortium name="The Broad Institute Genomics Platform"/>
            <consortium name="The Broad Institute Genome Sequencing Center for Infectious Disease"/>
            <person name="Wu L."/>
            <person name="Ma J."/>
        </authorList>
    </citation>
    <scope>NUCLEOTIDE SEQUENCE [LARGE SCALE GENOMIC DNA]</scope>
    <source>
        <strain evidence="4">JCM 32105</strain>
    </source>
</reference>
<organism evidence="3 4">
    <name type="scientific">Nemorincola caseinilytica</name>
    <dbReference type="NCBI Taxonomy" id="2054315"/>
    <lineage>
        <taxon>Bacteria</taxon>
        <taxon>Pseudomonadati</taxon>
        <taxon>Bacteroidota</taxon>
        <taxon>Chitinophagia</taxon>
        <taxon>Chitinophagales</taxon>
        <taxon>Chitinophagaceae</taxon>
        <taxon>Nemorincola</taxon>
    </lineage>
</organism>
<feature type="signal peptide" evidence="1">
    <location>
        <begin position="1"/>
        <end position="25"/>
    </location>
</feature>
<comment type="caution">
    <text evidence="3">The sequence shown here is derived from an EMBL/GenBank/DDBJ whole genome shotgun (WGS) entry which is preliminary data.</text>
</comment>